<reference evidence="1" key="1">
    <citation type="submission" date="2019-02" db="EMBL/GenBank/DDBJ databases">
        <authorList>
            <consortium name="Genoscope - CEA"/>
            <person name="William W."/>
        </authorList>
    </citation>
    <scope>NUCLEOTIDE SEQUENCE [LARGE SCALE GENOMIC DNA]</scope>
    <source>
        <strain evidence="1">YSy11</strain>
    </source>
</reference>
<evidence type="ECO:0000313" key="1">
    <source>
        <dbReference type="EMBL" id="VEV95527.1"/>
    </source>
</evidence>
<dbReference type="InterPro" id="IPR038706">
    <property type="entry name" value="Type_VI_SciN-like_sf"/>
</dbReference>
<dbReference type="InterPro" id="IPR017734">
    <property type="entry name" value="T6SS_SciN"/>
</dbReference>
<dbReference type="STRING" id="437900.GCA_001940335_01355"/>
<accession>A0A1I6YSV6</accession>
<dbReference type="AlphaFoldDB" id="A0A1I6YSV6"/>
<dbReference type="PROSITE" id="PS51257">
    <property type="entry name" value="PROKAR_LIPOPROTEIN"/>
    <property type="match status" value="1"/>
</dbReference>
<organism evidence="1">
    <name type="scientific">Pseudomonas marincola</name>
    <dbReference type="NCBI Taxonomy" id="437900"/>
    <lineage>
        <taxon>Bacteria</taxon>
        <taxon>Pseudomonadati</taxon>
        <taxon>Pseudomonadota</taxon>
        <taxon>Gammaproteobacteria</taxon>
        <taxon>Pseudomonadales</taxon>
        <taxon>Pseudomonadaceae</taxon>
        <taxon>Pseudomonas</taxon>
    </lineage>
</organism>
<dbReference type="RefSeq" id="WP_170860543.1">
    <property type="nucleotide sequence ID" value="NZ_FPBC01000001.1"/>
</dbReference>
<dbReference type="PANTHER" id="PTHR37625">
    <property type="entry name" value="OUTER MEMBRANE LIPOPROTEIN-RELATED"/>
    <property type="match status" value="1"/>
</dbReference>
<dbReference type="NCBIfam" id="TIGR03352">
    <property type="entry name" value="VI_chp_3"/>
    <property type="match status" value="1"/>
</dbReference>
<keyword evidence="1" id="KW-0449">Lipoprotein</keyword>
<dbReference type="Gene3D" id="2.60.40.4150">
    <property type="entry name" value="Type VI secretion system, lipoprotein SciN"/>
    <property type="match status" value="1"/>
</dbReference>
<gene>
    <name evidence="1" type="ORF">PMYSY11_0480</name>
</gene>
<protein>
    <submittedName>
        <fullName evidence="1">Type VI secretion system-associated lipoprotein</fullName>
    </submittedName>
</protein>
<dbReference type="EMBL" id="LR215729">
    <property type="protein sequence ID" value="VEV95527.1"/>
    <property type="molecule type" value="Genomic_DNA"/>
</dbReference>
<dbReference type="PANTHER" id="PTHR37625:SF4">
    <property type="entry name" value="OUTER MEMBRANE LIPOPROTEIN"/>
    <property type="match status" value="1"/>
</dbReference>
<sequence>MQRIYIVSGLLISLLVSGCSVLSPYSKLTKLDLKLTASERLNPDLNGRPSPIVVRLFELKNPVSFENADFFSLYESAKKTLAPDLVANEEMELRPGQVVNLKLSVHTESRYVGVLAAYRDLSDAQWRYVIKVTPDGQTQTALTLDQQGITNANESANNMDAQP</sequence>
<dbReference type="Pfam" id="PF12790">
    <property type="entry name" value="T6SS-SciN"/>
    <property type="match status" value="1"/>
</dbReference>
<name>A0A1I6YSV6_9PSED</name>
<proteinExistence type="predicted"/>